<dbReference type="PANTHER" id="PTHR37299:SF1">
    <property type="entry name" value="STAGE 0 SPORULATION PROTEIN A HOMOLOG"/>
    <property type="match status" value="1"/>
</dbReference>
<dbReference type="GO" id="GO:0003677">
    <property type="term" value="F:DNA binding"/>
    <property type="evidence" value="ECO:0007669"/>
    <property type="project" value="InterPro"/>
</dbReference>
<dbReference type="PATRIC" id="fig|1237149.3.peg.1548"/>
<dbReference type="FunFam" id="3.40.50.2300:FF:000361">
    <property type="entry name" value="Two-component system response regulator"/>
    <property type="match status" value="1"/>
</dbReference>
<dbReference type="InterPro" id="IPR001789">
    <property type="entry name" value="Sig_transdc_resp-reg_receiver"/>
</dbReference>
<dbReference type="PROSITE" id="PS50930">
    <property type="entry name" value="HTH_LYTTR"/>
    <property type="match status" value="1"/>
</dbReference>
<feature type="domain" description="HTH LytTR-type" evidence="3">
    <location>
        <begin position="143"/>
        <end position="250"/>
    </location>
</feature>
<dbReference type="OrthoDB" id="1646880at2"/>
<evidence type="ECO:0000256" key="1">
    <source>
        <dbReference type="PROSITE-ProRule" id="PRU00169"/>
    </source>
</evidence>
<dbReference type="InterPro" id="IPR007492">
    <property type="entry name" value="LytTR_DNA-bd_dom"/>
</dbReference>
<feature type="modified residue" description="4-aspartylphosphate" evidence="1">
    <location>
        <position position="55"/>
    </location>
</feature>
<keyword evidence="5" id="KW-1185">Reference proteome</keyword>
<name>L8JYN7_9BACT</name>
<dbReference type="eggNOG" id="COG3279">
    <property type="taxonomic scope" value="Bacteria"/>
</dbReference>
<dbReference type="Pfam" id="PF04397">
    <property type="entry name" value="LytTR"/>
    <property type="match status" value="1"/>
</dbReference>
<proteinExistence type="predicted"/>
<dbReference type="EMBL" id="AMZN01000024">
    <property type="protein sequence ID" value="ELR72312.1"/>
    <property type="molecule type" value="Genomic_DNA"/>
</dbReference>
<gene>
    <name evidence="4" type="ORF">C900_01594</name>
</gene>
<evidence type="ECO:0000259" key="2">
    <source>
        <dbReference type="PROSITE" id="PS50110"/>
    </source>
</evidence>
<dbReference type="PANTHER" id="PTHR37299">
    <property type="entry name" value="TRANSCRIPTIONAL REGULATOR-RELATED"/>
    <property type="match status" value="1"/>
</dbReference>
<dbReference type="AlphaFoldDB" id="L8JYN7"/>
<accession>L8JYN7</accession>
<dbReference type="SMART" id="SM00850">
    <property type="entry name" value="LytTR"/>
    <property type="match status" value="1"/>
</dbReference>
<dbReference type="SMART" id="SM00448">
    <property type="entry name" value="REC"/>
    <property type="match status" value="1"/>
</dbReference>
<evidence type="ECO:0000313" key="4">
    <source>
        <dbReference type="EMBL" id="ELR72312.1"/>
    </source>
</evidence>
<dbReference type="PROSITE" id="PS50110">
    <property type="entry name" value="RESPONSE_REGULATORY"/>
    <property type="match status" value="1"/>
</dbReference>
<dbReference type="Gene3D" id="3.40.50.2300">
    <property type="match status" value="1"/>
</dbReference>
<dbReference type="SUPFAM" id="SSF52172">
    <property type="entry name" value="CheY-like"/>
    <property type="match status" value="1"/>
</dbReference>
<feature type="domain" description="Response regulatory" evidence="2">
    <location>
        <begin position="2"/>
        <end position="115"/>
    </location>
</feature>
<organism evidence="4 5">
    <name type="scientific">Fulvivirga imtechensis AK7</name>
    <dbReference type="NCBI Taxonomy" id="1237149"/>
    <lineage>
        <taxon>Bacteria</taxon>
        <taxon>Pseudomonadati</taxon>
        <taxon>Bacteroidota</taxon>
        <taxon>Cytophagia</taxon>
        <taxon>Cytophagales</taxon>
        <taxon>Fulvivirgaceae</taxon>
        <taxon>Fulvivirga</taxon>
    </lineage>
</organism>
<protein>
    <submittedName>
        <fullName evidence="4">Two-component system response regulator</fullName>
    </submittedName>
</protein>
<dbReference type="Proteomes" id="UP000011135">
    <property type="component" value="Unassembled WGS sequence"/>
</dbReference>
<dbReference type="InterPro" id="IPR046947">
    <property type="entry name" value="LytR-like"/>
</dbReference>
<keyword evidence="1" id="KW-0597">Phosphoprotein</keyword>
<sequence length="250" mass="29096">MKILVLEDESLAAEKLQNLIKEVDPAIEIAGILKSVEGAVDWFSTHEHPDLIFSDIRLLDGLSFEIFKKVEINKPVIFTTAYDQYAIKAFEINSIDYLLKPVQKEKLALAIGKFKRVAQTEQPVAYDQLLQMLESRKVYKSRFMIRNGHKILAVPVDKVAYFFSQNKLTYLVTTDEKKYAYDQPLEVIDQQLDPKIFYRANRKYIVRFEAIREIHPHFKGRIKINLKPEADDEIVISADKTPEFKSWLDQ</sequence>
<reference evidence="4 5" key="1">
    <citation type="submission" date="2012-12" db="EMBL/GenBank/DDBJ databases">
        <title>Genome assembly of Fulvivirga imtechensis AK7.</title>
        <authorList>
            <person name="Nupur N."/>
            <person name="Khatri I."/>
            <person name="Kumar R."/>
            <person name="Subramanian S."/>
            <person name="Pinnaka A."/>
        </authorList>
    </citation>
    <scope>NUCLEOTIDE SEQUENCE [LARGE SCALE GENOMIC DNA]</scope>
    <source>
        <strain evidence="4 5">AK7</strain>
    </source>
</reference>
<dbReference type="STRING" id="1237149.C900_01594"/>
<dbReference type="Gene3D" id="2.40.50.1020">
    <property type="entry name" value="LytTr DNA-binding domain"/>
    <property type="match status" value="1"/>
</dbReference>
<dbReference type="GO" id="GO:0000156">
    <property type="term" value="F:phosphorelay response regulator activity"/>
    <property type="evidence" value="ECO:0007669"/>
    <property type="project" value="InterPro"/>
</dbReference>
<dbReference type="RefSeq" id="WP_009579029.1">
    <property type="nucleotide sequence ID" value="NZ_AMZN01000024.1"/>
</dbReference>
<dbReference type="Pfam" id="PF00072">
    <property type="entry name" value="Response_reg"/>
    <property type="match status" value="1"/>
</dbReference>
<comment type="caution">
    <text evidence="4">The sequence shown here is derived from an EMBL/GenBank/DDBJ whole genome shotgun (WGS) entry which is preliminary data.</text>
</comment>
<evidence type="ECO:0000313" key="5">
    <source>
        <dbReference type="Proteomes" id="UP000011135"/>
    </source>
</evidence>
<dbReference type="InterPro" id="IPR011006">
    <property type="entry name" value="CheY-like_superfamily"/>
</dbReference>
<evidence type="ECO:0000259" key="3">
    <source>
        <dbReference type="PROSITE" id="PS50930"/>
    </source>
</evidence>